<keyword evidence="4" id="KW-1133">Transmembrane helix</keyword>
<sequence>MQGVEELCRSRGKGQRTAVAAVSRRRHAWARGRPNQVSPGLTIDTQPNRIPASPHLWSRSQLSPWSQARRNRPTFLTSIRLLVAGAGAMSFLNPGAVFRDAIQPVLWASAWCCLLVHLRAVDFASIPSDLRNGDSDAKQQWDRYEWLALRVLGSLGTVTGMLLAFRSNSAMDRWNTGRRKWAEMQATSRSLVRLLAAALIPMDAEEPMTALPNGEKKDAAPTYDDAARRSVDELLALIPFFGIALMYQLRGEPIQQWRRRFRTSPDILDRLPARLLESFEELRSPRNFGTPGQPRRGGVATKSGERKREIDMLNNDPPASLRHRSRPARDGEGRILSNHCALSTLVHLQGKLDRFHGEAGQAQSSKSTAGDATARAPKLSGPVYAHSIGLLNSISSQMAELERVRDTPIPLSLSLHFSRLLFVNTLLLPVVLVNHLSDDFVLAVLATALVTAMLYGIDSVSATLSQPFGTDKEDLPLERWCMDFEREWLEMQQSVCDADVERGPSGTARDGGVEASVSSSVQAAEHAQAQTDDDDDDDKVEPADAASC</sequence>
<feature type="compositionally biased region" description="Low complexity" evidence="7">
    <location>
        <begin position="513"/>
        <end position="530"/>
    </location>
</feature>
<organism evidence="8 9">
    <name type="scientific">Pseudozyma flocculosa</name>
    <dbReference type="NCBI Taxonomy" id="84751"/>
    <lineage>
        <taxon>Eukaryota</taxon>
        <taxon>Fungi</taxon>
        <taxon>Dikarya</taxon>
        <taxon>Basidiomycota</taxon>
        <taxon>Ustilaginomycotina</taxon>
        <taxon>Ustilaginomycetes</taxon>
        <taxon>Ustilaginales</taxon>
        <taxon>Ustilaginaceae</taxon>
        <taxon>Pseudozyma</taxon>
    </lineage>
</organism>
<accession>A0A5C3FCH3</accession>
<dbReference type="GO" id="GO:0016020">
    <property type="term" value="C:membrane"/>
    <property type="evidence" value="ECO:0007669"/>
    <property type="project" value="UniProtKB-SubCell"/>
</dbReference>
<feature type="region of interest" description="Disordered" evidence="7">
    <location>
        <begin position="356"/>
        <end position="375"/>
    </location>
</feature>
<dbReference type="InterPro" id="IPR044669">
    <property type="entry name" value="YneE/VCCN1/2-like"/>
</dbReference>
<name>A0A5C3FCH3_9BASI</name>
<evidence type="ECO:0000256" key="1">
    <source>
        <dbReference type="ARBA" id="ARBA00004141"/>
    </source>
</evidence>
<evidence type="ECO:0000256" key="5">
    <source>
        <dbReference type="ARBA" id="ARBA00023065"/>
    </source>
</evidence>
<dbReference type="PANTHER" id="PTHR33281:SF21">
    <property type="entry name" value="MEMBRANE PROTEIN"/>
    <property type="match status" value="1"/>
</dbReference>
<gene>
    <name evidence="8" type="ORF">PSFLO_06633</name>
</gene>
<dbReference type="Pfam" id="PF25539">
    <property type="entry name" value="Bestrophin_2"/>
    <property type="match status" value="2"/>
</dbReference>
<evidence type="ECO:0000256" key="6">
    <source>
        <dbReference type="ARBA" id="ARBA00023136"/>
    </source>
</evidence>
<evidence type="ECO:0000256" key="4">
    <source>
        <dbReference type="ARBA" id="ARBA00022989"/>
    </source>
</evidence>
<evidence type="ECO:0000313" key="9">
    <source>
        <dbReference type="Proteomes" id="UP000323386"/>
    </source>
</evidence>
<feature type="compositionally biased region" description="Polar residues" evidence="7">
    <location>
        <begin position="361"/>
        <end position="370"/>
    </location>
</feature>
<feature type="region of interest" description="Disordered" evidence="7">
    <location>
        <begin position="282"/>
        <end position="332"/>
    </location>
</feature>
<evidence type="ECO:0000256" key="7">
    <source>
        <dbReference type="SAM" id="MobiDB-lite"/>
    </source>
</evidence>
<protein>
    <submittedName>
        <fullName evidence="8">Uncharacterized protein</fullName>
    </submittedName>
</protein>
<reference evidence="8 9" key="1">
    <citation type="submission" date="2018-03" db="EMBL/GenBank/DDBJ databases">
        <authorList>
            <person name="Guldener U."/>
        </authorList>
    </citation>
    <scope>NUCLEOTIDE SEQUENCE [LARGE SCALE GENOMIC DNA]</scope>
    <source>
        <strain evidence="8 9">DAOM196992</strain>
    </source>
</reference>
<dbReference type="EMBL" id="OOIP01000025">
    <property type="protein sequence ID" value="SPO41151.1"/>
    <property type="molecule type" value="Genomic_DNA"/>
</dbReference>
<dbReference type="PANTHER" id="PTHR33281">
    <property type="entry name" value="UPF0187 PROTEIN YNEE"/>
    <property type="match status" value="1"/>
</dbReference>
<keyword evidence="3" id="KW-0812">Transmembrane</keyword>
<keyword evidence="2" id="KW-0813">Transport</keyword>
<comment type="subcellular location">
    <subcellularLocation>
        <location evidence="1">Membrane</location>
        <topology evidence="1">Multi-pass membrane protein</topology>
    </subcellularLocation>
</comment>
<dbReference type="GO" id="GO:0005254">
    <property type="term" value="F:chloride channel activity"/>
    <property type="evidence" value="ECO:0007669"/>
    <property type="project" value="InterPro"/>
</dbReference>
<feature type="region of interest" description="Disordered" evidence="7">
    <location>
        <begin position="500"/>
        <end position="548"/>
    </location>
</feature>
<proteinExistence type="predicted"/>
<dbReference type="AlphaFoldDB" id="A0A5C3FCH3"/>
<evidence type="ECO:0000256" key="2">
    <source>
        <dbReference type="ARBA" id="ARBA00022448"/>
    </source>
</evidence>
<keyword evidence="6" id="KW-0472">Membrane</keyword>
<dbReference type="Proteomes" id="UP000323386">
    <property type="component" value="Unassembled WGS sequence"/>
</dbReference>
<keyword evidence="5" id="KW-0406">Ion transport</keyword>
<keyword evidence="9" id="KW-1185">Reference proteome</keyword>
<evidence type="ECO:0000313" key="8">
    <source>
        <dbReference type="EMBL" id="SPO41151.1"/>
    </source>
</evidence>
<evidence type="ECO:0000256" key="3">
    <source>
        <dbReference type="ARBA" id="ARBA00022692"/>
    </source>
</evidence>
<dbReference type="OrthoDB" id="1368at2759"/>